<dbReference type="CDD" id="cd00590">
    <property type="entry name" value="RRM_SF"/>
    <property type="match status" value="1"/>
</dbReference>
<dbReference type="SUPFAM" id="SSF54928">
    <property type="entry name" value="RNA-binding domain, RBD"/>
    <property type="match status" value="1"/>
</dbReference>
<accession>A0ABU6SE48</accession>
<name>A0ABU6SE48_9FABA</name>
<dbReference type="SMART" id="SM00360">
    <property type="entry name" value="RRM"/>
    <property type="match status" value="1"/>
</dbReference>
<dbReference type="InterPro" id="IPR051106">
    <property type="entry name" value="RNA-bind/splicing_reg"/>
</dbReference>
<protein>
    <recommendedName>
        <fullName evidence="8">RRM domain-containing protein</fullName>
    </recommendedName>
</protein>
<keyword evidence="3 6" id="KW-0694">RNA-binding</keyword>
<dbReference type="EMBL" id="JASCZI010060607">
    <property type="protein sequence ID" value="MED6134531.1"/>
    <property type="molecule type" value="Genomic_DNA"/>
</dbReference>
<evidence type="ECO:0000256" key="3">
    <source>
        <dbReference type="ARBA" id="ARBA00022884"/>
    </source>
</evidence>
<reference evidence="9 10" key="1">
    <citation type="journal article" date="2023" name="Plants (Basel)">
        <title>Bridging the Gap: Combining Genomics and Transcriptomics Approaches to Understand Stylosanthes scabra, an Orphan Legume from the Brazilian Caatinga.</title>
        <authorList>
            <person name="Ferreira-Neto J.R.C."/>
            <person name="da Silva M.D."/>
            <person name="Binneck E."/>
            <person name="de Melo N.F."/>
            <person name="da Silva R.H."/>
            <person name="de Melo A.L.T.M."/>
            <person name="Pandolfi V."/>
            <person name="Bustamante F.O."/>
            <person name="Brasileiro-Vidal A.C."/>
            <person name="Benko-Iseppon A.M."/>
        </authorList>
    </citation>
    <scope>NUCLEOTIDE SEQUENCE [LARGE SCALE GENOMIC DNA]</scope>
    <source>
        <tissue evidence="9">Leaves</tissue>
    </source>
</reference>
<keyword evidence="5" id="KW-0539">Nucleus</keyword>
<evidence type="ECO:0000313" key="10">
    <source>
        <dbReference type="Proteomes" id="UP001341840"/>
    </source>
</evidence>
<feature type="region of interest" description="Disordered" evidence="7">
    <location>
        <begin position="493"/>
        <end position="548"/>
    </location>
</feature>
<gene>
    <name evidence="9" type="ORF">PIB30_037830</name>
</gene>
<keyword evidence="10" id="KW-1185">Reference proteome</keyword>
<dbReference type="PANTHER" id="PTHR48028:SF4">
    <property type="entry name" value="SC35-LIKE SPLICING FACTOR"/>
    <property type="match status" value="1"/>
</dbReference>
<evidence type="ECO:0000256" key="6">
    <source>
        <dbReference type="PROSITE-ProRule" id="PRU00176"/>
    </source>
</evidence>
<evidence type="ECO:0000313" key="9">
    <source>
        <dbReference type="EMBL" id="MED6134531.1"/>
    </source>
</evidence>
<dbReference type="PANTHER" id="PTHR48028">
    <property type="entry name" value="GLYCINE-RICH RNA-BINDING PROTEIN RZ1A"/>
    <property type="match status" value="1"/>
</dbReference>
<organism evidence="9 10">
    <name type="scientific">Stylosanthes scabra</name>
    <dbReference type="NCBI Taxonomy" id="79078"/>
    <lineage>
        <taxon>Eukaryota</taxon>
        <taxon>Viridiplantae</taxon>
        <taxon>Streptophyta</taxon>
        <taxon>Embryophyta</taxon>
        <taxon>Tracheophyta</taxon>
        <taxon>Spermatophyta</taxon>
        <taxon>Magnoliopsida</taxon>
        <taxon>eudicotyledons</taxon>
        <taxon>Gunneridae</taxon>
        <taxon>Pentapetalae</taxon>
        <taxon>rosids</taxon>
        <taxon>fabids</taxon>
        <taxon>Fabales</taxon>
        <taxon>Fabaceae</taxon>
        <taxon>Papilionoideae</taxon>
        <taxon>50 kb inversion clade</taxon>
        <taxon>dalbergioids sensu lato</taxon>
        <taxon>Dalbergieae</taxon>
        <taxon>Pterocarpus clade</taxon>
        <taxon>Stylosanthes</taxon>
    </lineage>
</organism>
<evidence type="ECO:0000256" key="1">
    <source>
        <dbReference type="ARBA" id="ARBA00004123"/>
    </source>
</evidence>
<keyword evidence="4" id="KW-0508">mRNA splicing</keyword>
<comment type="caution">
    <text evidence="9">The sequence shown here is derived from an EMBL/GenBank/DDBJ whole genome shotgun (WGS) entry which is preliminary data.</text>
</comment>
<feature type="compositionally biased region" description="Basic and acidic residues" evidence="7">
    <location>
        <begin position="493"/>
        <end position="510"/>
    </location>
</feature>
<dbReference type="InterPro" id="IPR035979">
    <property type="entry name" value="RBD_domain_sf"/>
</dbReference>
<evidence type="ECO:0000256" key="2">
    <source>
        <dbReference type="ARBA" id="ARBA00022664"/>
    </source>
</evidence>
<dbReference type="InterPro" id="IPR012677">
    <property type="entry name" value="Nucleotide-bd_a/b_plait_sf"/>
</dbReference>
<comment type="subcellular location">
    <subcellularLocation>
        <location evidence="1">Nucleus</location>
    </subcellularLocation>
</comment>
<dbReference type="Gene3D" id="3.30.70.330">
    <property type="match status" value="1"/>
</dbReference>
<feature type="domain" description="RRM" evidence="8">
    <location>
        <begin position="109"/>
        <end position="187"/>
    </location>
</feature>
<dbReference type="InterPro" id="IPR000504">
    <property type="entry name" value="RRM_dom"/>
</dbReference>
<sequence>MRGSAKVSNLAGMSKGVSVREKHCQGTSYAGESDKGEKFWGVVPGAWRGGKGNLGQSWRDIVAGTPRHCTSEAKEALGWQIQRKMRRGEQRISNEEGDDKWNVIERENHSIFVDNLSGHISKRFLYREFGLHGNMVDVFVSRKPRMGKTSVFAFIRYDSKGGATRAIDKLHGSYIAGKEMIVKEAQYRRNGAKGGNGITKKWVRKEPNEQPKQDNLKVEKELKSTVVVEQAKPRREVDVLVSEKQKELLDKSIIAESFEPIKFGLVVEQLDKLKEQYGKIECRDLGPRKCIMSMDLIELRDKALSDEIFLATFDKVREYWGFKWAFSRRVWMEMIGLLIHVWSGDTFEKIAKGLDARMVRLDELTEDRRSFSMARTLVDCFQWEPIQEWITIKCEGTVFDVYVKEFRGEILSRQVHPEDSGCDETVVENSLSLFMASIHGREVKCQEVETLFWGDDDDERVVVVECLIDGCTIRGLGSMKRSMRMRGAADNELMRGNRVSDEREDPKNIEDLSDAVGPIGCEGRKENEEEEGHCKPTGPSNEGISESNGYSCPFPPGFGPCGNGIHVHGELEVGQGSHSEMNANQERQEGYLQVVKRAAEPRNPNSVRVENECEVTEPCVPETIDGRTEAIETRRICEKGGLFLCDNGDKRTCS</sequence>
<dbReference type="Proteomes" id="UP001341840">
    <property type="component" value="Unassembled WGS sequence"/>
</dbReference>
<dbReference type="PROSITE" id="PS50102">
    <property type="entry name" value="RRM"/>
    <property type="match status" value="1"/>
</dbReference>
<keyword evidence="2" id="KW-0507">mRNA processing</keyword>
<evidence type="ECO:0000256" key="4">
    <source>
        <dbReference type="ARBA" id="ARBA00023187"/>
    </source>
</evidence>
<proteinExistence type="predicted"/>
<dbReference type="Pfam" id="PF00076">
    <property type="entry name" value="RRM_1"/>
    <property type="match status" value="1"/>
</dbReference>
<feature type="compositionally biased region" description="Polar residues" evidence="7">
    <location>
        <begin position="538"/>
        <end position="548"/>
    </location>
</feature>
<evidence type="ECO:0000256" key="5">
    <source>
        <dbReference type="ARBA" id="ARBA00023242"/>
    </source>
</evidence>
<evidence type="ECO:0000256" key="7">
    <source>
        <dbReference type="SAM" id="MobiDB-lite"/>
    </source>
</evidence>
<evidence type="ECO:0000259" key="8">
    <source>
        <dbReference type="PROSITE" id="PS50102"/>
    </source>
</evidence>